<feature type="region of interest" description="Disordered" evidence="1">
    <location>
        <begin position="124"/>
        <end position="234"/>
    </location>
</feature>
<dbReference type="Proteomes" id="UP000887574">
    <property type="component" value="Unplaced"/>
</dbReference>
<name>A0A915DBF4_9BILA</name>
<evidence type="ECO:0000313" key="3">
    <source>
        <dbReference type="Proteomes" id="UP000887574"/>
    </source>
</evidence>
<keyword evidence="3" id="KW-1185">Reference proteome</keyword>
<sequence>MIKLSAHKLWWRGVMRAESASSAHHMCFHRIQELSSINRLHSGLNKHVKQKQVNPGNMKSCQMYGGMDMLKQIHSELKELRQQSNLAFTVTVVTFIIGAGTGIVSMAVGEYLERHLFSKIDDAKAKEEDKKAGAKQDNKKAGSKEDDKKSGAKQDDENSGSKKDQNNSGSKKDGNTEHKKDELQNTDETDTKPAKKEEPKPAKKENTGIKKNSSNKGSILVDASKKDDDKKNTE</sequence>
<dbReference type="AlphaFoldDB" id="A0A915DBF4"/>
<feature type="compositionally biased region" description="Basic and acidic residues" evidence="1">
    <location>
        <begin position="124"/>
        <end position="208"/>
    </location>
</feature>
<dbReference type="WBParaSite" id="jg18143">
    <property type="protein sequence ID" value="jg18143"/>
    <property type="gene ID" value="jg18143"/>
</dbReference>
<keyword evidence="2" id="KW-1133">Transmembrane helix</keyword>
<protein>
    <submittedName>
        <fullName evidence="4">Uncharacterized protein</fullName>
    </submittedName>
</protein>
<evidence type="ECO:0000256" key="1">
    <source>
        <dbReference type="SAM" id="MobiDB-lite"/>
    </source>
</evidence>
<evidence type="ECO:0000256" key="2">
    <source>
        <dbReference type="SAM" id="Phobius"/>
    </source>
</evidence>
<accession>A0A915DBF4</accession>
<proteinExistence type="predicted"/>
<keyword evidence="2" id="KW-0472">Membrane</keyword>
<reference evidence="4" key="1">
    <citation type="submission" date="2022-11" db="UniProtKB">
        <authorList>
            <consortium name="WormBaseParasite"/>
        </authorList>
    </citation>
    <scope>IDENTIFICATION</scope>
</reference>
<feature type="transmembrane region" description="Helical" evidence="2">
    <location>
        <begin position="86"/>
        <end position="108"/>
    </location>
</feature>
<keyword evidence="2" id="KW-0812">Transmembrane</keyword>
<organism evidence="3 4">
    <name type="scientific">Ditylenchus dipsaci</name>
    <dbReference type="NCBI Taxonomy" id="166011"/>
    <lineage>
        <taxon>Eukaryota</taxon>
        <taxon>Metazoa</taxon>
        <taxon>Ecdysozoa</taxon>
        <taxon>Nematoda</taxon>
        <taxon>Chromadorea</taxon>
        <taxon>Rhabditida</taxon>
        <taxon>Tylenchina</taxon>
        <taxon>Tylenchomorpha</taxon>
        <taxon>Sphaerularioidea</taxon>
        <taxon>Anguinidae</taxon>
        <taxon>Anguininae</taxon>
        <taxon>Ditylenchus</taxon>
    </lineage>
</organism>
<feature type="compositionally biased region" description="Basic and acidic residues" evidence="1">
    <location>
        <begin position="223"/>
        <end position="234"/>
    </location>
</feature>
<evidence type="ECO:0000313" key="4">
    <source>
        <dbReference type="WBParaSite" id="jg18143"/>
    </source>
</evidence>